<comment type="caution">
    <text evidence="2">The sequence shown here is derived from an EMBL/GenBank/DDBJ whole genome shotgun (WGS) entry which is preliminary data.</text>
</comment>
<feature type="region of interest" description="Disordered" evidence="1">
    <location>
        <begin position="1"/>
        <end position="29"/>
    </location>
</feature>
<evidence type="ECO:0000313" key="3">
    <source>
        <dbReference type="Proteomes" id="UP000605201"/>
    </source>
</evidence>
<reference evidence="2 3" key="1">
    <citation type="submission" date="2020-08" db="EMBL/GenBank/DDBJ databases">
        <title>Bridging the membrane lipid divide: bacteria of the FCB group superphylum have the potential to synthesize archaeal ether lipids.</title>
        <authorList>
            <person name="Villanueva L."/>
            <person name="Von Meijenfeldt F.A.B."/>
            <person name="Westbye A.B."/>
            <person name="Yadav S."/>
            <person name="Hopmans E.C."/>
            <person name="Dutilh B.E."/>
            <person name="Sinninghe Damste J.S."/>
        </authorList>
    </citation>
    <scope>NUCLEOTIDE SEQUENCE [LARGE SCALE GENOMIC DNA]</scope>
    <source>
        <strain evidence="2">NIOZ-UU17</strain>
    </source>
</reference>
<evidence type="ECO:0000256" key="1">
    <source>
        <dbReference type="SAM" id="MobiDB-lite"/>
    </source>
</evidence>
<sequence>MSWPFKQKSQDNTSPYHPKGKTLPNPKPLPAPVVRYITVILGHNPQWASRLKSVEIPRQDEQNIFNLRIFDQGIARENGVSVTNFHTLDSHPELVIYEGWIDKLSSTVVLNQ</sequence>
<organism evidence="2 3">
    <name type="scientific">Candidatus Desulfatibia vada</name>
    <dbReference type="NCBI Taxonomy" id="2841696"/>
    <lineage>
        <taxon>Bacteria</taxon>
        <taxon>Pseudomonadati</taxon>
        <taxon>Thermodesulfobacteriota</taxon>
        <taxon>Desulfobacteria</taxon>
        <taxon>Desulfobacterales</taxon>
        <taxon>Desulfobacterales incertae sedis</taxon>
        <taxon>Candidatus Desulfatibia</taxon>
    </lineage>
</organism>
<dbReference type="EMBL" id="JACNIG010000270">
    <property type="protein sequence ID" value="MBC8433101.1"/>
    <property type="molecule type" value="Genomic_DNA"/>
</dbReference>
<name>A0A8J6TN11_9BACT</name>
<dbReference type="Proteomes" id="UP000605201">
    <property type="component" value="Unassembled WGS sequence"/>
</dbReference>
<protein>
    <submittedName>
        <fullName evidence="2">Uncharacterized protein</fullName>
    </submittedName>
</protein>
<evidence type="ECO:0000313" key="2">
    <source>
        <dbReference type="EMBL" id="MBC8433101.1"/>
    </source>
</evidence>
<accession>A0A8J6TN11</accession>
<proteinExistence type="predicted"/>
<dbReference type="AlphaFoldDB" id="A0A8J6TN11"/>
<gene>
    <name evidence="2" type="ORF">H8D96_14420</name>
</gene>